<comment type="similarity">
    <text evidence="1">Belongs to the AHA1 family.</text>
</comment>
<proteinExistence type="inferred from homology"/>
<dbReference type="CDD" id="cd08898">
    <property type="entry name" value="SRPBCC_CalC_Aha1-like_5"/>
    <property type="match status" value="1"/>
</dbReference>
<dbReference type="Proteomes" id="UP001172630">
    <property type="component" value="Unassembled WGS sequence"/>
</dbReference>
<reference evidence="3" key="1">
    <citation type="submission" date="2023-06" db="EMBL/GenBank/DDBJ databases">
        <title>Phylogenetic Diversity of Rhizobium strains.</title>
        <authorList>
            <person name="Moura F.T."/>
            <person name="Helene L.C.F."/>
            <person name="Hungria M."/>
        </authorList>
    </citation>
    <scope>NUCLEOTIDE SEQUENCE</scope>
    <source>
        <strain evidence="3">CCGE524</strain>
    </source>
</reference>
<dbReference type="RefSeq" id="WP_285879838.1">
    <property type="nucleotide sequence ID" value="NZ_JARFYN010000015.1"/>
</dbReference>
<protein>
    <submittedName>
        <fullName evidence="3">SRPBCC family protein</fullName>
    </submittedName>
</protein>
<dbReference type="InterPro" id="IPR023393">
    <property type="entry name" value="START-like_dom_sf"/>
</dbReference>
<evidence type="ECO:0000313" key="3">
    <source>
        <dbReference type="EMBL" id="MDL2406698.1"/>
    </source>
</evidence>
<evidence type="ECO:0000313" key="4">
    <source>
        <dbReference type="Proteomes" id="UP001172630"/>
    </source>
</evidence>
<evidence type="ECO:0000256" key="1">
    <source>
        <dbReference type="ARBA" id="ARBA00006817"/>
    </source>
</evidence>
<comment type="caution">
    <text evidence="3">The sequence shown here is derived from an EMBL/GenBank/DDBJ whole genome shotgun (WGS) entry which is preliminary data.</text>
</comment>
<evidence type="ECO:0000259" key="2">
    <source>
        <dbReference type="Pfam" id="PF08327"/>
    </source>
</evidence>
<dbReference type="Gene3D" id="3.30.530.20">
    <property type="match status" value="1"/>
</dbReference>
<dbReference type="InterPro" id="IPR013538">
    <property type="entry name" value="ASHA1/2-like_C"/>
</dbReference>
<dbReference type="SUPFAM" id="SSF55961">
    <property type="entry name" value="Bet v1-like"/>
    <property type="match status" value="1"/>
</dbReference>
<feature type="domain" description="Activator of Hsp90 ATPase homologue 1/2-like C-terminal" evidence="2">
    <location>
        <begin position="14"/>
        <end position="154"/>
    </location>
</feature>
<sequence>MNSDRIEKKIVLKADQERVWRGISDSASFGAWFGVEIDGGKEAIGRIAPTKVDPEVARLQEPYVGFPWRVMVERIVPMTLFSFRWHPGAVDPNSDYSSEPMTLVTFELAQVDGGTLLTITESGFEQLPLDRRTAARDGNDAGWAHQTKLIEKYLALDEQS</sequence>
<dbReference type="Pfam" id="PF08327">
    <property type="entry name" value="AHSA1"/>
    <property type="match status" value="1"/>
</dbReference>
<keyword evidence="4" id="KW-1185">Reference proteome</keyword>
<accession>A0ABT7KFC6</accession>
<name>A0ABT7KFC6_9HYPH</name>
<organism evidence="3 4">
    <name type="scientific">Rhizobium calliandrae</name>
    <dbReference type="NCBI Taxonomy" id="1312182"/>
    <lineage>
        <taxon>Bacteria</taxon>
        <taxon>Pseudomonadati</taxon>
        <taxon>Pseudomonadota</taxon>
        <taxon>Alphaproteobacteria</taxon>
        <taxon>Hyphomicrobiales</taxon>
        <taxon>Rhizobiaceae</taxon>
        <taxon>Rhizobium/Agrobacterium group</taxon>
        <taxon>Rhizobium</taxon>
    </lineage>
</organism>
<gene>
    <name evidence="3" type="ORF">PY650_13705</name>
</gene>
<dbReference type="EMBL" id="JARFYN010000015">
    <property type="protein sequence ID" value="MDL2406698.1"/>
    <property type="molecule type" value="Genomic_DNA"/>
</dbReference>